<evidence type="ECO:0000313" key="8">
    <source>
        <dbReference type="EMBL" id="QDZ00606.1"/>
    </source>
</evidence>
<reference evidence="8" key="1">
    <citation type="submission" date="2020-04" db="EMBL/GenBank/DDBJ databases">
        <title>Nitratireductor sp. nov. isolated from mangrove soil.</title>
        <authorList>
            <person name="Ye Y."/>
        </authorList>
    </citation>
    <scope>NUCLEOTIDE SEQUENCE</scope>
    <source>
        <strain evidence="8">SY7</strain>
    </source>
</reference>
<dbReference type="PANTHER" id="PTHR10010">
    <property type="entry name" value="SOLUTE CARRIER FAMILY 34 SODIUM PHOSPHATE , MEMBER 2-RELATED"/>
    <property type="match status" value="1"/>
</dbReference>
<dbReference type="GO" id="GO:0005886">
    <property type="term" value="C:plasma membrane"/>
    <property type="evidence" value="ECO:0007669"/>
    <property type="project" value="UniProtKB-SubCell"/>
</dbReference>
<feature type="transmembrane region" description="Helical" evidence="6">
    <location>
        <begin position="44"/>
        <end position="61"/>
    </location>
</feature>
<dbReference type="Gene3D" id="1.20.58.220">
    <property type="entry name" value="Phosphate transport system protein phou homolog 2, domain 2"/>
    <property type="match status" value="1"/>
</dbReference>
<dbReference type="PANTHER" id="PTHR10010:SF46">
    <property type="entry name" value="SODIUM-DEPENDENT PHOSPHATE TRANSPORT PROTEIN 2B"/>
    <property type="match status" value="1"/>
</dbReference>
<keyword evidence="4 6" id="KW-1133">Transmembrane helix</keyword>
<gene>
    <name evidence="8" type="ORF">FQ775_09555</name>
</gene>
<feature type="transmembrane region" description="Helical" evidence="6">
    <location>
        <begin position="279"/>
        <end position="301"/>
    </location>
</feature>
<keyword evidence="2" id="KW-1003">Cell membrane</keyword>
<dbReference type="RefSeq" id="WP_146299254.1">
    <property type="nucleotide sequence ID" value="NZ_CP042301.2"/>
</dbReference>
<name>A0A5B8KYJ9_9HYPH</name>
<dbReference type="OrthoDB" id="5778511at2"/>
<feature type="transmembrane region" description="Helical" evidence="6">
    <location>
        <begin position="98"/>
        <end position="124"/>
    </location>
</feature>
<evidence type="ECO:0000313" key="9">
    <source>
        <dbReference type="Proteomes" id="UP000321389"/>
    </source>
</evidence>
<feature type="domain" description="PhoU" evidence="7">
    <location>
        <begin position="347"/>
        <end position="427"/>
    </location>
</feature>
<dbReference type="GO" id="GO:0005436">
    <property type="term" value="F:sodium:phosphate symporter activity"/>
    <property type="evidence" value="ECO:0007669"/>
    <property type="project" value="InterPro"/>
</dbReference>
<dbReference type="InterPro" id="IPR026022">
    <property type="entry name" value="PhoU_dom"/>
</dbReference>
<evidence type="ECO:0000256" key="5">
    <source>
        <dbReference type="ARBA" id="ARBA00023136"/>
    </source>
</evidence>
<evidence type="ECO:0000256" key="1">
    <source>
        <dbReference type="ARBA" id="ARBA00004651"/>
    </source>
</evidence>
<evidence type="ECO:0000256" key="4">
    <source>
        <dbReference type="ARBA" id="ARBA00022989"/>
    </source>
</evidence>
<dbReference type="KEGG" id="niy:FQ775_09555"/>
<dbReference type="Pfam" id="PF02690">
    <property type="entry name" value="Na_Pi_cotrans"/>
    <property type="match status" value="2"/>
</dbReference>
<feature type="transmembrane region" description="Helical" evidence="6">
    <location>
        <begin position="136"/>
        <end position="154"/>
    </location>
</feature>
<dbReference type="Proteomes" id="UP000321389">
    <property type="component" value="Chromosome"/>
</dbReference>
<dbReference type="GO" id="GO:0044341">
    <property type="term" value="P:sodium-dependent phosphate transport"/>
    <property type="evidence" value="ECO:0007669"/>
    <property type="project" value="InterPro"/>
</dbReference>
<comment type="subcellular location">
    <subcellularLocation>
        <location evidence="1">Cell membrane</location>
        <topology evidence="1">Multi-pass membrane protein</topology>
    </subcellularLocation>
</comment>
<feature type="transmembrane region" description="Helical" evidence="6">
    <location>
        <begin position="68"/>
        <end position="92"/>
    </location>
</feature>
<evidence type="ECO:0000259" key="7">
    <source>
        <dbReference type="Pfam" id="PF01895"/>
    </source>
</evidence>
<sequence>MSGSLVLLHLAGAVALLLWATRMVRTGVERAYGNVLRQRLRVTLRNPLLAVVAGAALAVALQSATAVSLLVGSFAGAGIVSAQAGLIAVLGADIGSAIVVRLLSFDLALLVPLCLVAGTVMFMATQARNWRQFGRILIGIGLLILSLRMIGEASEPLRDSRLLPVIVRYLAADPVTAFVVAAFVTWLFHSSVAAILLVVALAARGLIPAELGLVFVLGANLGGGVIAAVLSRAMPPASRGVPLANLIVRGTGAMLALLAIILVGAPIERLGDSAPQQLIHAHLLFNLLLAICAIPLTGPVMRLAEAFLSASATRPADLLAATEVSALNPRALDKPAQALANATREVVRICETIEVMLQRIIELYARADKEGIDALAALDDRVDRRHAAIKLYLAKVTVHPLTEDEALRCQELIGACVKLEQVGDIIVRNMLVHVSRKMERGLEFTEEGWRDITGFHASVAANARLAFNVLVSRDSDTARQLVREKDLLRDREKDSNRGHFERLREGTVKSLETSSIHLDTIRDLKQINSLLASIAYPVLEEQGMLRETRLKADSAR</sequence>
<organism evidence="8 9">
    <name type="scientific">Nitratireductor mangrovi</name>
    <dbReference type="NCBI Taxonomy" id="2599600"/>
    <lineage>
        <taxon>Bacteria</taxon>
        <taxon>Pseudomonadati</taxon>
        <taxon>Pseudomonadota</taxon>
        <taxon>Alphaproteobacteria</taxon>
        <taxon>Hyphomicrobiales</taxon>
        <taxon>Phyllobacteriaceae</taxon>
        <taxon>Nitratireductor</taxon>
    </lineage>
</organism>
<accession>A0A5B8KYJ9</accession>
<dbReference type="InterPro" id="IPR003841">
    <property type="entry name" value="Na/Pi_transpt"/>
</dbReference>
<dbReference type="AlphaFoldDB" id="A0A5B8KYJ9"/>
<evidence type="ECO:0000256" key="2">
    <source>
        <dbReference type="ARBA" id="ARBA00022475"/>
    </source>
</evidence>
<dbReference type="EMBL" id="CP042301">
    <property type="protein sequence ID" value="QDZ00606.1"/>
    <property type="molecule type" value="Genomic_DNA"/>
</dbReference>
<feature type="transmembrane region" description="Helical" evidence="6">
    <location>
        <begin position="174"/>
        <end position="199"/>
    </location>
</feature>
<keyword evidence="5 6" id="KW-0472">Membrane</keyword>
<keyword evidence="9" id="KW-1185">Reference proteome</keyword>
<feature type="transmembrane region" description="Helical" evidence="6">
    <location>
        <begin position="211"/>
        <end position="234"/>
    </location>
</feature>
<feature type="transmembrane region" description="Helical" evidence="6">
    <location>
        <begin position="246"/>
        <end position="267"/>
    </location>
</feature>
<dbReference type="SUPFAM" id="SSF109755">
    <property type="entry name" value="PhoU-like"/>
    <property type="match status" value="1"/>
</dbReference>
<dbReference type="Pfam" id="PF01895">
    <property type="entry name" value="PhoU"/>
    <property type="match status" value="1"/>
</dbReference>
<evidence type="ECO:0000256" key="6">
    <source>
        <dbReference type="SAM" id="Phobius"/>
    </source>
</evidence>
<evidence type="ECO:0000256" key="3">
    <source>
        <dbReference type="ARBA" id="ARBA00022692"/>
    </source>
</evidence>
<protein>
    <submittedName>
        <fullName evidence="8">Na/Pi cotransporter family protein</fullName>
    </submittedName>
</protein>
<keyword evidence="3 6" id="KW-0812">Transmembrane</keyword>
<proteinExistence type="predicted"/>
<dbReference type="NCBIfam" id="NF037997">
    <property type="entry name" value="Na_Pi_symport"/>
    <property type="match status" value="1"/>
</dbReference>
<dbReference type="InterPro" id="IPR038078">
    <property type="entry name" value="PhoU-like_sf"/>
</dbReference>